<reference evidence="5" key="1">
    <citation type="submission" date="2019-03" db="EMBL/GenBank/DDBJ databases">
        <title>Single cell metagenomics reveals metabolic interactions within the superorganism composed of flagellate Streblomastix strix and complex community of Bacteroidetes bacteria on its surface.</title>
        <authorList>
            <person name="Treitli S.C."/>
            <person name="Kolisko M."/>
            <person name="Husnik F."/>
            <person name="Keeling P."/>
            <person name="Hampl V."/>
        </authorList>
    </citation>
    <scope>NUCLEOTIDE SEQUENCE</scope>
    <source>
        <strain evidence="5">STM</strain>
    </source>
</reference>
<proteinExistence type="inferred from homology"/>
<keyword evidence="1 5" id="KW-0413">Isomerase</keyword>
<sequence>MANINNVYLIAPLDYLPFVYVMQHSYLILTDSGGVQEEAPSLCKPVLVMRDTTERPEAVEAGTVKLVGTDAEAIVGNVELLLSDKLLYNKMAQAHNPYGDGKACERIVNTLK</sequence>
<dbReference type="EMBL" id="SNRY01006626">
    <property type="protein sequence ID" value="KAA6312171.1"/>
    <property type="molecule type" value="Genomic_DNA"/>
</dbReference>
<dbReference type="AlphaFoldDB" id="A0A5J4PTN2"/>
<evidence type="ECO:0000313" key="5">
    <source>
        <dbReference type="EMBL" id="KAA6312171.1"/>
    </source>
</evidence>
<name>A0A5J4PTN2_9ZZZZ</name>
<comment type="similarity">
    <text evidence="2">Belongs to the UDP-N-acetylglucosamine 2-epimerase family.</text>
</comment>
<organism evidence="5">
    <name type="scientific">termite gut metagenome</name>
    <dbReference type="NCBI Taxonomy" id="433724"/>
    <lineage>
        <taxon>unclassified sequences</taxon>
        <taxon>metagenomes</taxon>
        <taxon>organismal metagenomes</taxon>
    </lineage>
</organism>
<comment type="caution">
    <text evidence="5">The sequence shown here is derived from an EMBL/GenBank/DDBJ whole genome shotgun (WGS) entry which is preliminary data.</text>
</comment>
<evidence type="ECO:0000256" key="2">
    <source>
        <dbReference type="ARBA" id="ARBA00038209"/>
    </source>
</evidence>
<dbReference type="InterPro" id="IPR029767">
    <property type="entry name" value="WecB-like"/>
</dbReference>
<accession>A0A5J4PTN2</accession>
<dbReference type="Gene3D" id="3.40.50.2000">
    <property type="entry name" value="Glycogen Phosphorylase B"/>
    <property type="match status" value="2"/>
</dbReference>
<gene>
    <name evidence="5" type="ORF">EZS27_036848</name>
</gene>
<dbReference type="SUPFAM" id="SSF53756">
    <property type="entry name" value="UDP-Glycosyltransferase/glycogen phosphorylase"/>
    <property type="match status" value="1"/>
</dbReference>
<dbReference type="Pfam" id="PF02350">
    <property type="entry name" value="Epimerase_2"/>
    <property type="match status" value="1"/>
</dbReference>
<dbReference type="EC" id="5.1.3.14" evidence="3"/>
<dbReference type="PANTHER" id="PTHR43174:SF2">
    <property type="entry name" value="UDP-N-ACETYLGLUCOSAMINE 2-EPIMERASE"/>
    <property type="match status" value="1"/>
</dbReference>
<feature type="domain" description="UDP-N-acetylglucosamine 2-epimerase" evidence="4">
    <location>
        <begin position="3"/>
        <end position="112"/>
    </location>
</feature>
<evidence type="ECO:0000256" key="3">
    <source>
        <dbReference type="ARBA" id="ARBA00038858"/>
    </source>
</evidence>
<evidence type="ECO:0000256" key="1">
    <source>
        <dbReference type="ARBA" id="ARBA00023235"/>
    </source>
</evidence>
<protein>
    <recommendedName>
        <fullName evidence="3">UDP-N-acetylglucosamine 2-epimerase (non-hydrolyzing)</fullName>
        <ecNumber evidence="3">5.1.3.14</ecNumber>
    </recommendedName>
</protein>
<dbReference type="GO" id="GO:0008761">
    <property type="term" value="F:UDP-N-acetylglucosamine 2-epimerase activity"/>
    <property type="evidence" value="ECO:0007669"/>
    <property type="project" value="UniProtKB-EC"/>
</dbReference>
<dbReference type="PANTHER" id="PTHR43174">
    <property type="entry name" value="UDP-N-ACETYLGLUCOSAMINE 2-EPIMERASE"/>
    <property type="match status" value="1"/>
</dbReference>
<evidence type="ECO:0000259" key="4">
    <source>
        <dbReference type="Pfam" id="PF02350"/>
    </source>
</evidence>
<dbReference type="InterPro" id="IPR003331">
    <property type="entry name" value="UDP_GlcNAc_Epimerase_2_dom"/>
</dbReference>